<protein>
    <submittedName>
        <fullName evidence="3">Predicted protein</fullName>
    </submittedName>
</protein>
<evidence type="ECO:0000256" key="1">
    <source>
        <dbReference type="ARBA" id="ARBA00006336"/>
    </source>
</evidence>
<dbReference type="InParanoid" id="D2VSN8"/>
<feature type="domain" description="Isochorismatase-like" evidence="2">
    <location>
        <begin position="17"/>
        <end position="167"/>
    </location>
</feature>
<dbReference type="OMA" id="HVCVFQT"/>
<dbReference type="RefSeq" id="XP_002672899.1">
    <property type="nucleotide sequence ID" value="XM_002672853.1"/>
</dbReference>
<dbReference type="Gene3D" id="3.40.50.850">
    <property type="entry name" value="Isochorismatase-like"/>
    <property type="match status" value="1"/>
</dbReference>
<name>D2VSN8_NAEGR</name>
<evidence type="ECO:0000313" key="4">
    <source>
        <dbReference type="Proteomes" id="UP000006671"/>
    </source>
</evidence>
<dbReference type="STRING" id="5762.D2VSN8"/>
<gene>
    <name evidence="3" type="ORF">NAEGRDRAFT_72006</name>
</gene>
<dbReference type="AlphaFoldDB" id="D2VSN8"/>
<dbReference type="InterPro" id="IPR000868">
    <property type="entry name" value="Isochorismatase-like_dom"/>
</dbReference>
<dbReference type="PANTHER" id="PTHR14119:SF3">
    <property type="entry name" value="ISOCHORISMATASE DOMAIN-CONTAINING PROTEIN 2"/>
    <property type="match status" value="1"/>
</dbReference>
<proteinExistence type="inferred from homology"/>
<dbReference type="GeneID" id="8857021"/>
<organism evidence="4">
    <name type="scientific">Naegleria gruberi</name>
    <name type="common">Amoeba</name>
    <dbReference type="NCBI Taxonomy" id="5762"/>
    <lineage>
        <taxon>Eukaryota</taxon>
        <taxon>Discoba</taxon>
        <taxon>Heterolobosea</taxon>
        <taxon>Tetramitia</taxon>
        <taxon>Eutetramitia</taxon>
        <taxon>Vahlkampfiidae</taxon>
        <taxon>Naegleria</taxon>
    </lineage>
</organism>
<sequence>MSLATKSLGKLSRNRAIFFCCDVQERFRSLIHNFPSVLYVSSTMNQASSIMDIPFVCTEQYSKAFGKTCPEVGLPTDKPNYHLFEKKKFSMLTDEVKEVMKNNPNRDQVVLFGIEAHVCVLQTALDLLEANKEVHILADGTSSQRTFDRSVAFERLRQSGAFITSCESALFQMMGGADYEKFKEVSSLMNPQKAQLRPYQGEF</sequence>
<dbReference type="Proteomes" id="UP000006671">
    <property type="component" value="Unassembled WGS sequence"/>
</dbReference>
<dbReference type="VEuPathDB" id="AmoebaDB:NAEGRDRAFT_72006"/>
<dbReference type="InterPro" id="IPR036380">
    <property type="entry name" value="Isochorismatase-like_sf"/>
</dbReference>
<dbReference type="KEGG" id="ngr:NAEGRDRAFT_72006"/>
<evidence type="ECO:0000313" key="3">
    <source>
        <dbReference type="EMBL" id="EFC40155.1"/>
    </source>
</evidence>
<keyword evidence="4" id="KW-1185">Reference proteome</keyword>
<dbReference type="SUPFAM" id="SSF52499">
    <property type="entry name" value="Isochorismatase-like hydrolases"/>
    <property type="match status" value="1"/>
</dbReference>
<dbReference type="InterPro" id="IPR050993">
    <property type="entry name" value="Isochorismatase_domain"/>
</dbReference>
<comment type="similarity">
    <text evidence="1">Belongs to the isochorismatase family.</text>
</comment>
<reference evidence="3 4" key="1">
    <citation type="journal article" date="2010" name="Cell">
        <title>The genome of Naegleria gruberi illuminates early eukaryotic versatility.</title>
        <authorList>
            <person name="Fritz-Laylin L.K."/>
            <person name="Prochnik S.E."/>
            <person name="Ginger M.L."/>
            <person name="Dacks J.B."/>
            <person name="Carpenter M.L."/>
            <person name="Field M.C."/>
            <person name="Kuo A."/>
            <person name="Paredez A."/>
            <person name="Chapman J."/>
            <person name="Pham J."/>
            <person name="Shu S."/>
            <person name="Neupane R."/>
            <person name="Cipriano M."/>
            <person name="Mancuso J."/>
            <person name="Tu H."/>
            <person name="Salamov A."/>
            <person name="Lindquist E."/>
            <person name="Shapiro H."/>
            <person name="Lucas S."/>
            <person name="Grigoriev I.V."/>
            <person name="Cande W.Z."/>
            <person name="Fulton C."/>
            <person name="Rokhsar D.S."/>
            <person name="Dawson S.C."/>
        </authorList>
    </citation>
    <scope>NUCLEOTIDE SEQUENCE [LARGE SCALE GENOMIC DNA]</scope>
    <source>
        <strain evidence="3 4">NEG-M</strain>
    </source>
</reference>
<dbReference type="PANTHER" id="PTHR14119">
    <property type="entry name" value="HYDROLASE"/>
    <property type="match status" value="1"/>
</dbReference>
<dbReference type="eggNOG" id="KOG4044">
    <property type="taxonomic scope" value="Eukaryota"/>
</dbReference>
<dbReference type="EMBL" id="GG738894">
    <property type="protein sequence ID" value="EFC40155.1"/>
    <property type="molecule type" value="Genomic_DNA"/>
</dbReference>
<dbReference type="OrthoDB" id="269496at2759"/>
<accession>D2VSN8</accession>
<dbReference type="Pfam" id="PF00857">
    <property type="entry name" value="Isochorismatase"/>
    <property type="match status" value="1"/>
</dbReference>
<evidence type="ECO:0000259" key="2">
    <source>
        <dbReference type="Pfam" id="PF00857"/>
    </source>
</evidence>